<evidence type="ECO:0000256" key="9">
    <source>
        <dbReference type="SAM" id="MobiDB-lite"/>
    </source>
</evidence>
<dbReference type="GO" id="GO:0005783">
    <property type="term" value="C:endoplasmic reticulum"/>
    <property type="evidence" value="ECO:0007669"/>
    <property type="project" value="UniProtKB-SubCell"/>
</dbReference>
<feature type="compositionally biased region" description="Low complexity" evidence="9">
    <location>
        <begin position="828"/>
        <end position="842"/>
    </location>
</feature>
<gene>
    <name evidence="11" type="ORF">VSDG_09921</name>
</gene>
<dbReference type="InterPro" id="IPR013699">
    <property type="entry name" value="Signal_recog_part_SRP72_RNA-bd"/>
</dbReference>
<keyword evidence="8" id="KW-0687">Ribonucleoprotein</keyword>
<dbReference type="GO" id="GO:0008312">
    <property type="term" value="F:7S RNA binding"/>
    <property type="evidence" value="ECO:0007669"/>
    <property type="project" value="InterPro"/>
</dbReference>
<feature type="region of interest" description="Disordered" evidence="9">
    <location>
        <begin position="131"/>
        <end position="227"/>
    </location>
</feature>
<proteinExistence type="inferred from homology"/>
<feature type="compositionally biased region" description="Basic and acidic residues" evidence="9">
    <location>
        <begin position="852"/>
        <end position="873"/>
    </location>
</feature>
<evidence type="ECO:0000256" key="5">
    <source>
        <dbReference type="ARBA" id="ARBA00022490"/>
    </source>
</evidence>
<feature type="compositionally biased region" description="Basic residues" evidence="9">
    <location>
        <begin position="874"/>
        <end position="883"/>
    </location>
</feature>
<comment type="caution">
    <text evidence="11">The sequence shown here is derived from an EMBL/GenBank/DDBJ whole genome shotgun (WGS) entry which is preliminary data.</text>
</comment>
<dbReference type="Gene3D" id="1.25.40.10">
    <property type="entry name" value="Tetratricopeptide repeat domain"/>
    <property type="match status" value="2"/>
</dbReference>
<organism evidence="11 12">
    <name type="scientific">Cytospora chrysosperma</name>
    <name type="common">Cytospora canker fungus</name>
    <name type="synonym">Sphaeria chrysosperma</name>
    <dbReference type="NCBI Taxonomy" id="252740"/>
    <lineage>
        <taxon>Eukaryota</taxon>
        <taxon>Fungi</taxon>
        <taxon>Dikarya</taxon>
        <taxon>Ascomycota</taxon>
        <taxon>Pezizomycotina</taxon>
        <taxon>Sordariomycetes</taxon>
        <taxon>Sordariomycetidae</taxon>
        <taxon>Diaporthales</taxon>
        <taxon>Cytosporaceae</taxon>
        <taxon>Cytospora</taxon>
    </lineage>
</organism>
<evidence type="ECO:0000313" key="11">
    <source>
        <dbReference type="EMBL" id="ROV87518.1"/>
    </source>
</evidence>
<dbReference type="InterPro" id="IPR011990">
    <property type="entry name" value="TPR-like_helical_dom_sf"/>
</dbReference>
<keyword evidence="12" id="KW-1185">Reference proteome</keyword>
<dbReference type="PANTHER" id="PTHR14094">
    <property type="entry name" value="SIGNAL RECOGNITION PARTICLE 72"/>
    <property type="match status" value="1"/>
</dbReference>
<evidence type="ECO:0000313" key="12">
    <source>
        <dbReference type="Proteomes" id="UP000284375"/>
    </source>
</evidence>
<dbReference type="GO" id="GO:0005786">
    <property type="term" value="C:signal recognition particle, endoplasmic reticulum targeting"/>
    <property type="evidence" value="ECO:0007669"/>
    <property type="project" value="UniProtKB-KW"/>
</dbReference>
<dbReference type="InterPro" id="IPR026270">
    <property type="entry name" value="SRP72"/>
</dbReference>
<feature type="region of interest" description="Disordered" evidence="9">
    <location>
        <begin position="806"/>
        <end position="920"/>
    </location>
</feature>
<name>A0A423V9J7_CYTCH</name>
<dbReference type="EMBL" id="LJZO01000081">
    <property type="protein sequence ID" value="ROV87518.1"/>
    <property type="molecule type" value="Genomic_DNA"/>
</dbReference>
<dbReference type="Pfam" id="PF08492">
    <property type="entry name" value="SRP72"/>
    <property type="match status" value="1"/>
</dbReference>
<reference evidence="11 12" key="1">
    <citation type="submission" date="2015-09" db="EMBL/GenBank/DDBJ databases">
        <title>Host preference determinants of Valsa canker pathogens revealed by comparative genomics.</title>
        <authorList>
            <person name="Yin Z."/>
            <person name="Huang L."/>
        </authorList>
    </citation>
    <scope>NUCLEOTIDE SEQUENCE [LARGE SCALE GENOMIC DNA]</scope>
    <source>
        <strain evidence="11 12">YSFL</strain>
    </source>
</reference>
<accession>A0A423V9J7</accession>
<sequence>MEFGAGVAALLETYDNCLKLLRAFKRQNKEDGSYKVTKASKQQALLKHSLKSDRKKVERAYASRLSVAGRSFERGDPKSIAALSKVLKKLNAAIARLMQVASKSPSPVFDYQSLMTLSNSSRVQAIKTFDQLSRRLGSKPPKPAGPSASSRDGPRKGGPRKGSPKVPKGHADGSSSARRHEPKDGRRRHDRAPGTQRKHHASKPPPGPAAAKGKEGGAGSGNNAGRRTSFLNRFSLMSMASDSTRLGEIPERKWHRKYDPLDGSLDEYNTPVMYPIRPYQKQQPKEKKFLGLIDDHDEALEIADAAIAASKNPDPTAQHTKVVALLRLERYDDALRAIASAGTALEARCTLEKAYALPLRHVAAQVAYRAERFDEAAALYAGLMEDAGAAAAAGETTDLVINQLATHAQLEWQGRGDLVPEGSKQPRREDMEAFETAYNAGCGCVARGDLAKASVLLKRAADLCDAAEDLSDEDKGLELLPIVLQQAYVLTLLGRTEEAAELQKSIEDDEIPDASIKAVAGWNSLLLKQLSNPYMVQRLSELVPEANTGNSRLFKHQAVGVMRNQYANALQCYKQKEVKDKTTALLKEDPTPSVDLDRVYSGYFSAAAKTHSAADKEALKKTLTVLEKRPYDVGLLLTIIHLYVQAKNYDSAIDVLQRFFKYVEAAGSADHEDVRYAPGLVALAVALYRTQNRRRDARDELRRAAAHWQGARGSPPAALLREAGAELLRSPRPADLATAGAAFGRMVRRDPADRVARAGLVASLAGGDYAGAEPHLDSLAPVGELVAGIDVSALLDAGVPAFVPAAAHPQHQQQAPSRKRKPEEGEEGATAATGKAGQQQPAQKKRKPRLPKNHDPAAKPDPERWLPMRDRSYYKPKGRKGKRRAAESTQGGAVAAASEGETLSLAGGAGQIKGKSRRKN</sequence>
<comment type="subcellular location">
    <subcellularLocation>
        <location evidence="2">Cytoplasm</location>
    </subcellularLocation>
    <subcellularLocation>
        <location evidence="1">Endoplasmic reticulum</location>
    </subcellularLocation>
</comment>
<evidence type="ECO:0000256" key="8">
    <source>
        <dbReference type="ARBA" id="ARBA00023274"/>
    </source>
</evidence>
<keyword evidence="6" id="KW-0256">Endoplasmic reticulum</keyword>
<dbReference type="GO" id="GO:0006614">
    <property type="term" value="P:SRP-dependent cotranslational protein targeting to membrane"/>
    <property type="evidence" value="ECO:0007669"/>
    <property type="project" value="InterPro"/>
</dbReference>
<dbReference type="Proteomes" id="UP000284375">
    <property type="component" value="Unassembled WGS sequence"/>
</dbReference>
<evidence type="ECO:0000256" key="1">
    <source>
        <dbReference type="ARBA" id="ARBA00004240"/>
    </source>
</evidence>
<feature type="compositionally biased region" description="Basic residues" evidence="9">
    <location>
        <begin position="185"/>
        <end position="202"/>
    </location>
</feature>
<keyword evidence="5" id="KW-0963">Cytoplasm</keyword>
<evidence type="ECO:0000256" key="7">
    <source>
        <dbReference type="ARBA" id="ARBA00023135"/>
    </source>
</evidence>
<evidence type="ECO:0000256" key="2">
    <source>
        <dbReference type="ARBA" id="ARBA00004496"/>
    </source>
</evidence>
<evidence type="ECO:0000256" key="4">
    <source>
        <dbReference type="ARBA" id="ARBA00018350"/>
    </source>
</evidence>
<evidence type="ECO:0000259" key="10">
    <source>
        <dbReference type="Pfam" id="PF08492"/>
    </source>
</evidence>
<protein>
    <recommendedName>
        <fullName evidence="4">Signal recognition particle subunit SRP72</fullName>
    </recommendedName>
</protein>
<dbReference type="GO" id="GO:0043022">
    <property type="term" value="F:ribosome binding"/>
    <property type="evidence" value="ECO:0007669"/>
    <property type="project" value="TreeGrafter"/>
</dbReference>
<dbReference type="PANTHER" id="PTHR14094:SF9">
    <property type="entry name" value="SIGNAL RECOGNITION PARTICLE SUBUNIT SRP72"/>
    <property type="match status" value="1"/>
</dbReference>
<dbReference type="STRING" id="252740.A0A423V9J7"/>
<evidence type="ECO:0000256" key="3">
    <source>
        <dbReference type="ARBA" id="ARBA00007676"/>
    </source>
</evidence>
<feature type="domain" description="Signal recognition particle SRP72 subunit RNA-binding" evidence="10">
    <location>
        <begin position="827"/>
        <end position="876"/>
    </location>
</feature>
<dbReference type="OrthoDB" id="5421607at2759"/>
<evidence type="ECO:0000256" key="6">
    <source>
        <dbReference type="ARBA" id="ARBA00022824"/>
    </source>
</evidence>
<comment type="similarity">
    <text evidence="3">Belongs to the SRP72 family.</text>
</comment>
<dbReference type="AlphaFoldDB" id="A0A423V9J7"/>
<feature type="compositionally biased region" description="Low complexity" evidence="9">
    <location>
        <begin position="806"/>
        <end position="816"/>
    </location>
</feature>
<keyword evidence="7" id="KW-0733">Signal recognition particle</keyword>